<dbReference type="AlphaFoldDB" id="A0AAQ3JM84"/>
<dbReference type="EMBL" id="CP136890">
    <property type="protein sequence ID" value="WOK91610.1"/>
    <property type="molecule type" value="Genomic_DNA"/>
</dbReference>
<evidence type="ECO:0000256" key="1">
    <source>
        <dbReference type="SAM" id="MobiDB-lite"/>
    </source>
</evidence>
<feature type="compositionally biased region" description="Polar residues" evidence="1">
    <location>
        <begin position="24"/>
        <end position="35"/>
    </location>
</feature>
<accession>A0AAQ3JM84</accession>
<keyword evidence="3" id="KW-1185">Reference proteome</keyword>
<feature type="compositionally biased region" description="Basic and acidic residues" evidence="1">
    <location>
        <begin position="180"/>
        <end position="189"/>
    </location>
</feature>
<evidence type="ECO:0000313" key="3">
    <source>
        <dbReference type="Proteomes" id="UP001327560"/>
    </source>
</evidence>
<protein>
    <submittedName>
        <fullName evidence="2">Uncharacterized protein</fullName>
    </submittedName>
</protein>
<organism evidence="2 3">
    <name type="scientific">Canna indica</name>
    <name type="common">Indian-shot</name>
    <dbReference type="NCBI Taxonomy" id="4628"/>
    <lineage>
        <taxon>Eukaryota</taxon>
        <taxon>Viridiplantae</taxon>
        <taxon>Streptophyta</taxon>
        <taxon>Embryophyta</taxon>
        <taxon>Tracheophyta</taxon>
        <taxon>Spermatophyta</taxon>
        <taxon>Magnoliopsida</taxon>
        <taxon>Liliopsida</taxon>
        <taxon>Zingiberales</taxon>
        <taxon>Cannaceae</taxon>
        <taxon>Canna</taxon>
    </lineage>
</organism>
<proteinExistence type="predicted"/>
<dbReference type="PANTHER" id="PTHR33132:SF135">
    <property type="entry name" value="OS02G0799700 PROTEIN"/>
    <property type="match status" value="1"/>
</dbReference>
<dbReference type="PANTHER" id="PTHR33132">
    <property type="entry name" value="OSJNBB0118P14.9 PROTEIN"/>
    <property type="match status" value="1"/>
</dbReference>
<feature type="region of interest" description="Disordered" evidence="1">
    <location>
        <begin position="1"/>
        <end position="35"/>
    </location>
</feature>
<name>A0AAQ3JM84_9LILI</name>
<evidence type="ECO:0000313" key="2">
    <source>
        <dbReference type="EMBL" id="WOK91610.1"/>
    </source>
</evidence>
<dbReference type="Proteomes" id="UP001327560">
    <property type="component" value="Chromosome 1"/>
</dbReference>
<reference evidence="2 3" key="1">
    <citation type="submission" date="2023-10" db="EMBL/GenBank/DDBJ databases">
        <title>Chromosome-scale genome assembly provides insights into flower coloration mechanisms of Canna indica.</title>
        <authorList>
            <person name="Li C."/>
        </authorList>
    </citation>
    <scope>NUCLEOTIDE SEQUENCE [LARGE SCALE GENOMIC DNA]</scope>
    <source>
        <tissue evidence="2">Flower</tissue>
    </source>
</reference>
<feature type="region of interest" description="Disordered" evidence="1">
    <location>
        <begin position="175"/>
        <end position="205"/>
    </location>
</feature>
<sequence>MTSSSRRSTAGADALQGDLHHRSTSPSSVHIARSSTPSKTLSVSFASPSTFGWCRPSHARGRRTTMCFPTTDAGSVISTKAPPVRFASSARSLPILDRRFAQDRARLTCICAPSTHPGSFRCSLHRDPRFDRHRAASAGSSPSNRLNAFRSATANSLIRAGAADGECMRRALAALTRSSSHQERRRADSRAGPTRLSVMSKADDG</sequence>
<gene>
    <name evidence="2" type="ORF">Cni_G00301</name>
</gene>